<dbReference type="InterPro" id="IPR017984">
    <property type="entry name" value="Chromo_dom_subgr"/>
</dbReference>
<proteinExistence type="predicted"/>
<feature type="compositionally biased region" description="Basic and acidic residues" evidence="7">
    <location>
        <begin position="1"/>
        <end position="16"/>
    </location>
</feature>
<dbReference type="GO" id="GO:0003682">
    <property type="term" value="F:chromatin binding"/>
    <property type="evidence" value="ECO:0007669"/>
    <property type="project" value="UniProtKB-ARBA"/>
</dbReference>
<dbReference type="AlphaFoldDB" id="A0A7R9PVL3"/>
<evidence type="ECO:0000256" key="2">
    <source>
        <dbReference type="ARBA" id="ARBA00022737"/>
    </source>
</evidence>
<dbReference type="EMBL" id="OC855608">
    <property type="protein sequence ID" value="CAD7622336.1"/>
    <property type="molecule type" value="Genomic_DNA"/>
</dbReference>
<dbReference type="SMART" id="SM00300">
    <property type="entry name" value="ChSh"/>
    <property type="match status" value="1"/>
</dbReference>
<feature type="region of interest" description="Disordered" evidence="7">
    <location>
        <begin position="1"/>
        <end position="26"/>
    </location>
</feature>
<keyword evidence="5" id="KW-0539">Nucleus</keyword>
<dbReference type="GO" id="GO:0005634">
    <property type="term" value="C:nucleus"/>
    <property type="evidence" value="ECO:0007669"/>
    <property type="project" value="UniProtKB-SubCell"/>
</dbReference>
<dbReference type="Proteomes" id="UP000759131">
    <property type="component" value="Unassembled WGS sequence"/>
</dbReference>
<dbReference type="InterPro" id="IPR008251">
    <property type="entry name" value="Chromo_shadow_dom"/>
</dbReference>
<dbReference type="PRINTS" id="PR00504">
    <property type="entry name" value="CHROMODOMAIN"/>
</dbReference>
<dbReference type="InterPro" id="IPR016197">
    <property type="entry name" value="Chromo-like_dom_sf"/>
</dbReference>
<feature type="domain" description="Chromo" evidence="8">
    <location>
        <begin position="27"/>
        <end position="85"/>
    </location>
</feature>
<comment type="subcellular location">
    <subcellularLocation>
        <location evidence="1">Nucleus</location>
    </subcellularLocation>
</comment>
<dbReference type="InterPro" id="IPR023779">
    <property type="entry name" value="Chromodomain_CS"/>
</dbReference>
<dbReference type="SUPFAM" id="SSF54160">
    <property type="entry name" value="Chromo domain-like"/>
    <property type="match status" value="2"/>
</dbReference>
<evidence type="ECO:0000256" key="5">
    <source>
        <dbReference type="ARBA" id="ARBA00023242"/>
    </source>
</evidence>
<keyword evidence="10" id="KW-1185">Reference proteome</keyword>
<dbReference type="Gene3D" id="2.40.50.40">
    <property type="match status" value="2"/>
</dbReference>
<accession>A0A7R9PVL3</accession>
<evidence type="ECO:0000313" key="9">
    <source>
        <dbReference type="EMBL" id="CAD7622336.1"/>
    </source>
</evidence>
<evidence type="ECO:0000256" key="3">
    <source>
        <dbReference type="ARBA" id="ARBA00023015"/>
    </source>
</evidence>
<dbReference type="CDD" id="cd18631">
    <property type="entry name" value="CD_HP1_like"/>
    <property type="match status" value="1"/>
</dbReference>
<dbReference type="CDD" id="cd00034">
    <property type="entry name" value="CSD"/>
    <property type="match status" value="1"/>
</dbReference>
<keyword evidence="4" id="KW-0804">Transcription</keyword>
<evidence type="ECO:0000256" key="6">
    <source>
        <dbReference type="ARBA" id="ARBA00073803"/>
    </source>
</evidence>
<feature type="compositionally biased region" description="Basic and acidic residues" evidence="7">
    <location>
        <begin position="83"/>
        <end position="134"/>
    </location>
</feature>
<keyword evidence="3" id="KW-0805">Transcription regulation</keyword>
<dbReference type="InterPro" id="IPR051219">
    <property type="entry name" value="Heterochromatin_chromo-domain"/>
</dbReference>
<dbReference type="Pfam" id="PF00385">
    <property type="entry name" value="Chromo"/>
    <property type="match status" value="1"/>
</dbReference>
<dbReference type="Pfam" id="PF01393">
    <property type="entry name" value="Chromo_shadow"/>
    <property type="match status" value="1"/>
</dbReference>
<feature type="domain" description="Chromo" evidence="8">
    <location>
        <begin position="130"/>
        <end position="188"/>
    </location>
</feature>
<dbReference type="FunFam" id="2.40.50.40:FF:000007">
    <property type="entry name" value="Chromobox protein homolog 1"/>
    <property type="match status" value="1"/>
</dbReference>
<dbReference type="FunFam" id="2.40.50.40:FF:000031">
    <property type="entry name" value="Heterochromatin protein 1"/>
    <property type="match status" value="1"/>
</dbReference>
<organism evidence="9">
    <name type="scientific">Medioppia subpectinata</name>
    <dbReference type="NCBI Taxonomy" id="1979941"/>
    <lineage>
        <taxon>Eukaryota</taxon>
        <taxon>Metazoa</taxon>
        <taxon>Ecdysozoa</taxon>
        <taxon>Arthropoda</taxon>
        <taxon>Chelicerata</taxon>
        <taxon>Arachnida</taxon>
        <taxon>Acari</taxon>
        <taxon>Acariformes</taxon>
        <taxon>Sarcoptiformes</taxon>
        <taxon>Oribatida</taxon>
        <taxon>Brachypylina</taxon>
        <taxon>Oppioidea</taxon>
        <taxon>Oppiidae</taxon>
        <taxon>Medioppia</taxon>
    </lineage>
</organism>
<protein>
    <recommendedName>
        <fullName evidence="6">Heterochromatin protein 1</fullName>
    </recommendedName>
</protein>
<dbReference type="PROSITE" id="PS50013">
    <property type="entry name" value="CHROMO_2"/>
    <property type="match status" value="2"/>
</dbReference>
<dbReference type="OrthoDB" id="433924at2759"/>
<sequence>MGKTKSDDETEPKTAEPMEEDDQEEEYVVEKILDKRTRGGRVEYFLKWKGYSEEDNTWEPVENLDCPDLIAEYEEQRKKKKQEIKAKESSEGLKDPKKSEKKLEKSKPTDTEKKKKREEEAKPRGFDRNLDPEKIIGATDASGELMFLIKWKDSEEADLVPAKLANVKCPQVVIKFYEERLTWHSSGADDGADKEKA</sequence>
<evidence type="ECO:0000259" key="8">
    <source>
        <dbReference type="PROSITE" id="PS50013"/>
    </source>
</evidence>
<dbReference type="GO" id="GO:0031507">
    <property type="term" value="P:heterochromatin formation"/>
    <property type="evidence" value="ECO:0007669"/>
    <property type="project" value="UniProtKB-ARBA"/>
</dbReference>
<evidence type="ECO:0000256" key="7">
    <source>
        <dbReference type="SAM" id="MobiDB-lite"/>
    </source>
</evidence>
<evidence type="ECO:0000256" key="1">
    <source>
        <dbReference type="ARBA" id="ARBA00004123"/>
    </source>
</evidence>
<gene>
    <name evidence="9" type="ORF">OSB1V03_LOCUS2801</name>
</gene>
<dbReference type="InterPro" id="IPR023780">
    <property type="entry name" value="Chromo_domain"/>
</dbReference>
<dbReference type="PROSITE" id="PS00598">
    <property type="entry name" value="CHROMO_1"/>
    <property type="match status" value="1"/>
</dbReference>
<dbReference type="InterPro" id="IPR000953">
    <property type="entry name" value="Chromo/chromo_shadow_dom"/>
</dbReference>
<evidence type="ECO:0000313" key="10">
    <source>
        <dbReference type="Proteomes" id="UP000759131"/>
    </source>
</evidence>
<name>A0A7R9PVL3_9ACAR</name>
<evidence type="ECO:0000256" key="4">
    <source>
        <dbReference type="ARBA" id="ARBA00023163"/>
    </source>
</evidence>
<reference evidence="9" key="1">
    <citation type="submission" date="2020-11" db="EMBL/GenBank/DDBJ databases">
        <authorList>
            <person name="Tran Van P."/>
        </authorList>
    </citation>
    <scope>NUCLEOTIDE SEQUENCE</scope>
</reference>
<dbReference type="SMART" id="SM00298">
    <property type="entry name" value="CHROMO"/>
    <property type="match status" value="2"/>
</dbReference>
<dbReference type="PANTHER" id="PTHR22812">
    <property type="entry name" value="CHROMOBOX PROTEIN"/>
    <property type="match status" value="1"/>
</dbReference>
<feature type="region of interest" description="Disordered" evidence="7">
    <location>
        <begin position="77"/>
        <end position="135"/>
    </location>
</feature>
<feature type="compositionally biased region" description="Acidic residues" evidence="7">
    <location>
        <begin position="17"/>
        <end position="26"/>
    </location>
</feature>
<dbReference type="EMBL" id="CAJPIZ010001033">
    <property type="protein sequence ID" value="CAG2102766.1"/>
    <property type="molecule type" value="Genomic_DNA"/>
</dbReference>
<keyword evidence="2" id="KW-0677">Repeat</keyword>
<dbReference type="GO" id="GO:0000792">
    <property type="term" value="C:heterochromatin"/>
    <property type="evidence" value="ECO:0007669"/>
    <property type="project" value="UniProtKB-ARBA"/>
</dbReference>